<gene>
    <name evidence="11" type="ORF">BCR37DRAFT_377501</name>
</gene>
<dbReference type="GO" id="GO:0015217">
    <property type="term" value="F:ADP transmembrane transporter activity"/>
    <property type="evidence" value="ECO:0007669"/>
    <property type="project" value="TreeGrafter"/>
</dbReference>
<evidence type="ECO:0000256" key="7">
    <source>
        <dbReference type="ARBA" id="ARBA00023136"/>
    </source>
</evidence>
<evidence type="ECO:0000256" key="1">
    <source>
        <dbReference type="ARBA" id="ARBA00004141"/>
    </source>
</evidence>
<dbReference type="PANTHER" id="PTHR45939">
    <property type="entry name" value="PEROXISOMAL MEMBRANE PROTEIN PMP34-RELATED"/>
    <property type="match status" value="1"/>
</dbReference>
<dbReference type="SUPFAM" id="SSF103506">
    <property type="entry name" value="Mitochondrial carrier"/>
    <property type="match status" value="1"/>
</dbReference>
<evidence type="ECO:0000313" key="11">
    <source>
        <dbReference type="EMBL" id="ORY84753.1"/>
    </source>
</evidence>
<dbReference type="PROSITE" id="PS50920">
    <property type="entry name" value="SOLCAR"/>
    <property type="match status" value="3"/>
</dbReference>
<dbReference type="InterPro" id="IPR052217">
    <property type="entry name" value="Mito/Peroxisomal_Carrier"/>
</dbReference>
<proteinExistence type="inferred from homology"/>
<evidence type="ECO:0000256" key="5">
    <source>
        <dbReference type="ARBA" id="ARBA00022737"/>
    </source>
</evidence>
<dbReference type="STRING" id="56484.A0A1Y2FLB5"/>
<dbReference type="RefSeq" id="XP_040726536.1">
    <property type="nucleotide sequence ID" value="XM_040868844.1"/>
</dbReference>
<feature type="transmembrane region" description="Helical" evidence="10">
    <location>
        <begin position="20"/>
        <end position="39"/>
    </location>
</feature>
<keyword evidence="12" id="KW-1185">Reference proteome</keyword>
<evidence type="ECO:0000256" key="2">
    <source>
        <dbReference type="ARBA" id="ARBA00006375"/>
    </source>
</evidence>
<dbReference type="GeneID" id="63785443"/>
<keyword evidence="3 9" id="KW-0813">Transport</keyword>
<accession>A0A1Y2FLB5</accession>
<evidence type="ECO:0000256" key="8">
    <source>
        <dbReference type="PROSITE-ProRule" id="PRU00282"/>
    </source>
</evidence>
<dbReference type="OMA" id="PLEMINT"/>
<evidence type="ECO:0000256" key="6">
    <source>
        <dbReference type="ARBA" id="ARBA00022989"/>
    </source>
</evidence>
<dbReference type="Proteomes" id="UP000193685">
    <property type="component" value="Unassembled WGS sequence"/>
</dbReference>
<feature type="repeat" description="Solcar" evidence="8">
    <location>
        <begin position="218"/>
        <end position="310"/>
    </location>
</feature>
<feature type="repeat" description="Solcar" evidence="8">
    <location>
        <begin position="126"/>
        <end position="210"/>
    </location>
</feature>
<evidence type="ECO:0000313" key="12">
    <source>
        <dbReference type="Proteomes" id="UP000193685"/>
    </source>
</evidence>
<reference evidence="11 12" key="1">
    <citation type="submission" date="2016-07" db="EMBL/GenBank/DDBJ databases">
        <title>Pervasive Adenine N6-methylation of Active Genes in Fungi.</title>
        <authorList>
            <consortium name="DOE Joint Genome Institute"/>
            <person name="Mondo S.J."/>
            <person name="Dannebaum R.O."/>
            <person name="Kuo R.C."/>
            <person name="Labutti K."/>
            <person name="Haridas S."/>
            <person name="Kuo A."/>
            <person name="Salamov A."/>
            <person name="Ahrendt S.R."/>
            <person name="Lipzen A."/>
            <person name="Sullivan W."/>
            <person name="Andreopoulos W.B."/>
            <person name="Clum A."/>
            <person name="Lindquist E."/>
            <person name="Daum C."/>
            <person name="Ramamoorthy G.K."/>
            <person name="Gryganskyi A."/>
            <person name="Culley D."/>
            <person name="Magnuson J.K."/>
            <person name="James T.Y."/>
            <person name="O'Malley M.A."/>
            <person name="Stajich J.E."/>
            <person name="Spatafora J.W."/>
            <person name="Visel A."/>
            <person name="Grigoriev I.V."/>
        </authorList>
    </citation>
    <scope>NUCLEOTIDE SEQUENCE [LARGE SCALE GENOMIC DNA]</scope>
    <source>
        <strain evidence="11 12">12-1054</strain>
    </source>
</reference>
<keyword evidence="4 8" id="KW-0812">Transmembrane</keyword>
<comment type="subcellular location">
    <subcellularLocation>
        <location evidence="1">Membrane</location>
        <topology evidence="1">Multi-pass membrane protein</topology>
    </subcellularLocation>
</comment>
<comment type="caution">
    <text evidence="11">The sequence shown here is derived from an EMBL/GenBank/DDBJ whole genome shotgun (WGS) entry which is preliminary data.</text>
</comment>
<feature type="transmembrane region" description="Helical" evidence="10">
    <location>
        <begin position="90"/>
        <end position="112"/>
    </location>
</feature>
<keyword evidence="7 8" id="KW-0472">Membrane</keyword>
<evidence type="ECO:0000256" key="9">
    <source>
        <dbReference type="RuleBase" id="RU000488"/>
    </source>
</evidence>
<dbReference type="InterPro" id="IPR018108">
    <property type="entry name" value="MCP_transmembrane"/>
</dbReference>
<feature type="transmembrane region" description="Helical" evidence="10">
    <location>
        <begin position="132"/>
        <end position="154"/>
    </location>
</feature>
<keyword evidence="6 10" id="KW-1133">Transmembrane helix</keyword>
<dbReference type="InterPro" id="IPR023395">
    <property type="entry name" value="MCP_dom_sf"/>
</dbReference>
<evidence type="ECO:0000256" key="10">
    <source>
        <dbReference type="SAM" id="Phobius"/>
    </source>
</evidence>
<dbReference type="OrthoDB" id="446044at2759"/>
<name>A0A1Y2FLB5_PROLT</name>
<dbReference type="Gene3D" id="1.50.40.10">
    <property type="entry name" value="Mitochondrial carrier domain"/>
    <property type="match status" value="2"/>
</dbReference>
<comment type="similarity">
    <text evidence="2 9">Belongs to the mitochondrial carrier (TC 2.A.29) family.</text>
</comment>
<dbReference type="GO" id="GO:0016020">
    <property type="term" value="C:membrane"/>
    <property type="evidence" value="ECO:0007669"/>
    <property type="project" value="UniProtKB-SubCell"/>
</dbReference>
<dbReference type="AlphaFoldDB" id="A0A1Y2FLB5"/>
<evidence type="ECO:0000256" key="3">
    <source>
        <dbReference type="ARBA" id="ARBA00022448"/>
    </source>
</evidence>
<evidence type="ECO:0000256" key="4">
    <source>
        <dbReference type="ARBA" id="ARBA00022692"/>
    </source>
</evidence>
<sequence>MPEQSLPLVLEPLSPFGDALAGSLGAVFANAVVYPLDIIKTRLQVQRRSEKAAENDKRADGAEAVIDGDHYTSAFDAFQKMLKREGVRGLYAGIAGGLVGTASQNFAYFYWYTFVRDTYTARIPVISTAMELVLGAVAGALATIFTIPISVCTTRQQTASTLRRKSLFGTAAEVVDEDGIAGLWRGLKPSLILCVNPAITYGLFAILKKRIVGELGKLTPGQAFGIGALSKTVATVVTYPYIMAKVRMQHKNEDPKIAAQQSKLSALGILGKILKEDGFIGLYKGMDTQIFKAVLTQAILFYFRELFTRYTMVAYALGRRLAQQRALKK</sequence>
<dbReference type="PANTHER" id="PTHR45939:SF1">
    <property type="entry name" value="MITOCHONDRIAL THIAMINE PYROPHOSPHATE CARRIER 1-RELATED"/>
    <property type="match status" value="1"/>
</dbReference>
<dbReference type="Pfam" id="PF00153">
    <property type="entry name" value="Mito_carr"/>
    <property type="match status" value="3"/>
</dbReference>
<feature type="repeat" description="Solcar" evidence="8">
    <location>
        <begin position="13"/>
        <end position="118"/>
    </location>
</feature>
<organism evidence="11 12">
    <name type="scientific">Protomyces lactucae-debilis</name>
    <dbReference type="NCBI Taxonomy" id="2754530"/>
    <lineage>
        <taxon>Eukaryota</taxon>
        <taxon>Fungi</taxon>
        <taxon>Dikarya</taxon>
        <taxon>Ascomycota</taxon>
        <taxon>Taphrinomycotina</taxon>
        <taxon>Taphrinomycetes</taxon>
        <taxon>Taphrinales</taxon>
        <taxon>Protomycetaceae</taxon>
        <taxon>Protomyces</taxon>
    </lineage>
</organism>
<keyword evidence="5" id="KW-0677">Repeat</keyword>
<protein>
    <submittedName>
        <fullName evidence="11">Peroxisomal adenine nucleotide transporter 1</fullName>
    </submittedName>
</protein>
<dbReference type="EMBL" id="MCFI01000005">
    <property type="protein sequence ID" value="ORY84753.1"/>
    <property type="molecule type" value="Genomic_DNA"/>
</dbReference>